<keyword evidence="5 9" id="KW-0028">Amino-acid biosynthesis</keyword>
<evidence type="ECO:0000256" key="8">
    <source>
        <dbReference type="ARBA" id="ARBA00023235"/>
    </source>
</evidence>
<evidence type="ECO:0000256" key="9">
    <source>
        <dbReference type="HAMAP-Rule" id="MF_00135"/>
    </source>
</evidence>
<dbReference type="PANTHER" id="PTHR42894">
    <property type="entry name" value="N-(5'-PHOSPHORIBOSYL)ANTHRANILATE ISOMERASE"/>
    <property type="match status" value="1"/>
</dbReference>
<keyword evidence="6 9" id="KW-0822">Tryptophan biosynthesis</keyword>
<dbReference type="EC" id="5.3.1.24" evidence="3 9"/>
<dbReference type="EMBL" id="MQVX01000001">
    <property type="protein sequence ID" value="PQJ15584.1"/>
    <property type="molecule type" value="Genomic_DNA"/>
</dbReference>
<dbReference type="PANTHER" id="PTHR42894:SF1">
    <property type="entry name" value="N-(5'-PHOSPHORIBOSYL)ANTHRANILATE ISOMERASE"/>
    <property type="match status" value="1"/>
</dbReference>
<dbReference type="GO" id="GO:0004640">
    <property type="term" value="F:phosphoribosylanthranilate isomerase activity"/>
    <property type="evidence" value="ECO:0007669"/>
    <property type="project" value="UniProtKB-UniRule"/>
</dbReference>
<evidence type="ECO:0000256" key="7">
    <source>
        <dbReference type="ARBA" id="ARBA00023141"/>
    </source>
</evidence>
<dbReference type="UniPathway" id="UPA00035">
    <property type="reaction ID" value="UER00042"/>
</dbReference>
<dbReference type="AlphaFoldDB" id="A0A2S7T7D6"/>
<evidence type="ECO:0000259" key="10">
    <source>
        <dbReference type="Pfam" id="PF00697"/>
    </source>
</evidence>
<dbReference type="InterPro" id="IPR013785">
    <property type="entry name" value="Aldolase_TIM"/>
</dbReference>
<dbReference type="InterPro" id="IPR044643">
    <property type="entry name" value="TrpF_fam"/>
</dbReference>
<feature type="domain" description="N-(5'phosphoribosyl) anthranilate isomerase (PRAI)" evidence="10">
    <location>
        <begin position="12"/>
        <end position="202"/>
    </location>
</feature>
<protein>
    <recommendedName>
        <fullName evidence="4 9">N-(5'-phosphoribosyl)anthranilate isomerase</fullName>
        <shortName evidence="9">PRAI</shortName>
        <ecNumber evidence="3 9">5.3.1.24</ecNumber>
    </recommendedName>
</protein>
<evidence type="ECO:0000313" key="12">
    <source>
        <dbReference type="Proteomes" id="UP000239366"/>
    </source>
</evidence>
<dbReference type="CDD" id="cd00405">
    <property type="entry name" value="PRAI"/>
    <property type="match status" value="1"/>
</dbReference>
<keyword evidence="8 9" id="KW-0413">Isomerase</keyword>
<evidence type="ECO:0000256" key="3">
    <source>
        <dbReference type="ARBA" id="ARBA00012572"/>
    </source>
</evidence>
<accession>A0A2S7T7D6</accession>
<reference evidence="12" key="1">
    <citation type="submission" date="2016-11" db="EMBL/GenBank/DDBJ databases">
        <title>Trade-off between light-utilization and light-protection in marine flavobacteria.</title>
        <authorList>
            <person name="Kumagai Y."/>
            <person name="Yoshizawa S."/>
            <person name="Kogure K."/>
        </authorList>
    </citation>
    <scope>NUCLEOTIDE SEQUENCE [LARGE SCALE GENOMIC DNA]</scope>
    <source>
        <strain evidence="12">SG-18</strain>
    </source>
</reference>
<evidence type="ECO:0000256" key="6">
    <source>
        <dbReference type="ARBA" id="ARBA00022822"/>
    </source>
</evidence>
<keyword evidence="7 9" id="KW-0057">Aromatic amino acid biosynthesis</keyword>
<dbReference type="SUPFAM" id="SSF51366">
    <property type="entry name" value="Ribulose-phoshate binding barrel"/>
    <property type="match status" value="1"/>
</dbReference>
<comment type="similarity">
    <text evidence="9">Belongs to the TrpF family.</text>
</comment>
<gene>
    <name evidence="9" type="primary">trpF</name>
    <name evidence="11" type="ORF">BST99_07430</name>
</gene>
<comment type="caution">
    <text evidence="11">The sequence shown here is derived from an EMBL/GenBank/DDBJ whole genome shotgun (WGS) entry which is preliminary data.</text>
</comment>
<dbReference type="InterPro" id="IPR011060">
    <property type="entry name" value="RibuloseP-bd_barrel"/>
</dbReference>
<evidence type="ECO:0000256" key="4">
    <source>
        <dbReference type="ARBA" id="ARBA00022272"/>
    </source>
</evidence>
<sequence length="210" mass="23719">MKWKVCGNRDNLEEVAGLEPDYMGFIYWELSSRALPAKGVDLSAVPQQIKRVGVFVDENAETIAEMSRRDQLDFVQLHGNEQPSDVQKIKTLVDLPLIKAFAPSQHFDFGTLDQYTEWVDYFLFDTKGPLPGGNGYEFDWSLLDQYTGSTPYWLSGGIGLESIEKLEEFLRQPGAKHCIAIDINSKFEDAPGLKNISALKKFRHAIKGEL</sequence>
<evidence type="ECO:0000313" key="11">
    <source>
        <dbReference type="EMBL" id="PQJ15584.1"/>
    </source>
</evidence>
<evidence type="ECO:0000256" key="1">
    <source>
        <dbReference type="ARBA" id="ARBA00001164"/>
    </source>
</evidence>
<dbReference type="HAMAP" id="MF_00135">
    <property type="entry name" value="PRAI"/>
    <property type="match status" value="1"/>
</dbReference>
<proteinExistence type="inferred from homology"/>
<name>A0A2S7T7D6_9FLAO</name>
<comment type="pathway">
    <text evidence="2 9">Amino-acid biosynthesis; L-tryptophan biosynthesis; L-tryptophan from chorismate: step 3/5.</text>
</comment>
<dbReference type="Pfam" id="PF00697">
    <property type="entry name" value="PRAI"/>
    <property type="match status" value="1"/>
</dbReference>
<keyword evidence="12" id="KW-1185">Reference proteome</keyword>
<comment type="catalytic activity">
    <reaction evidence="1 9">
        <text>N-(5-phospho-beta-D-ribosyl)anthranilate = 1-(2-carboxyphenylamino)-1-deoxy-D-ribulose 5-phosphate</text>
        <dbReference type="Rhea" id="RHEA:21540"/>
        <dbReference type="ChEBI" id="CHEBI:18277"/>
        <dbReference type="ChEBI" id="CHEBI:58613"/>
        <dbReference type="EC" id="5.3.1.24"/>
    </reaction>
</comment>
<dbReference type="InterPro" id="IPR001240">
    <property type="entry name" value="PRAI_dom"/>
</dbReference>
<dbReference type="GO" id="GO:0000162">
    <property type="term" value="P:L-tryptophan biosynthetic process"/>
    <property type="evidence" value="ECO:0007669"/>
    <property type="project" value="UniProtKB-UniRule"/>
</dbReference>
<dbReference type="OrthoDB" id="9786954at2"/>
<evidence type="ECO:0000256" key="2">
    <source>
        <dbReference type="ARBA" id="ARBA00004664"/>
    </source>
</evidence>
<organism evidence="11 12">
    <name type="scientific">Aureicoccus marinus</name>
    <dbReference type="NCBI Taxonomy" id="754435"/>
    <lineage>
        <taxon>Bacteria</taxon>
        <taxon>Pseudomonadati</taxon>
        <taxon>Bacteroidota</taxon>
        <taxon>Flavobacteriia</taxon>
        <taxon>Flavobacteriales</taxon>
        <taxon>Flavobacteriaceae</taxon>
        <taxon>Aureicoccus</taxon>
    </lineage>
</organism>
<dbReference type="Gene3D" id="3.20.20.70">
    <property type="entry name" value="Aldolase class I"/>
    <property type="match status" value="1"/>
</dbReference>
<evidence type="ECO:0000256" key="5">
    <source>
        <dbReference type="ARBA" id="ARBA00022605"/>
    </source>
</evidence>
<dbReference type="RefSeq" id="WP_105001234.1">
    <property type="nucleotide sequence ID" value="NZ_MQVX01000001.1"/>
</dbReference>
<dbReference type="Proteomes" id="UP000239366">
    <property type="component" value="Unassembled WGS sequence"/>
</dbReference>